<reference evidence="3 4" key="1">
    <citation type="submission" date="2015-09" db="EMBL/GenBank/DDBJ databases">
        <authorList>
            <consortium name="Swine Surveillance"/>
        </authorList>
    </citation>
    <scope>NUCLEOTIDE SEQUENCE [LARGE SCALE GENOMIC DNA]</scope>
    <source>
        <strain evidence="3 4">CECT 8399</strain>
    </source>
</reference>
<proteinExistence type="predicted"/>
<name>A0A0P1HYS7_9RHOB</name>
<dbReference type="Gene3D" id="3.30.9.10">
    <property type="entry name" value="D-Amino Acid Oxidase, subunit A, domain 2"/>
    <property type="match status" value="1"/>
</dbReference>
<dbReference type="STRING" id="1396826.PHA8399_03641"/>
<dbReference type="EC" id="1.4.3.-" evidence="3"/>
<organism evidence="3 4">
    <name type="scientific">Leisingera aquaemixtae</name>
    <dbReference type="NCBI Taxonomy" id="1396826"/>
    <lineage>
        <taxon>Bacteria</taxon>
        <taxon>Pseudomonadati</taxon>
        <taxon>Pseudomonadota</taxon>
        <taxon>Alphaproteobacteria</taxon>
        <taxon>Rhodobacterales</taxon>
        <taxon>Roseobacteraceae</taxon>
        <taxon>Leisingera</taxon>
    </lineage>
</organism>
<dbReference type="SUPFAM" id="SSF51905">
    <property type="entry name" value="FAD/NAD(P)-binding domain"/>
    <property type="match status" value="1"/>
</dbReference>
<accession>A0A0P1HYS7</accession>
<dbReference type="PANTHER" id="PTHR13847">
    <property type="entry name" value="SARCOSINE DEHYDROGENASE-RELATED"/>
    <property type="match status" value="1"/>
</dbReference>
<dbReference type="GO" id="GO:0016491">
    <property type="term" value="F:oxidoreductase activity"/>
    <property type="evidence" value="ECO:0007669"/>
    <property type="project" value="UniProtKB-KW"/>
</dbReference>
<dbReference type="PANTHER" id="PTHR13847:SF281">
    <property type="entry name" value="FAD DEPENDENT OXIDOREDUCTASE DOMAIN-CONTAINING PROTEIN"/>
    <property type="match status" value="1"/>
</dbReference>
<evidence type="ECO:0000259" key="2">
    <source>
        <dbReference type="Pfam" id="PF01266"/>
    </source>
</evidence>
<feature type="domain" description="FAD dependent oxidoreductase" evidence="2">
    <location>
        <begin position="40"/>
        <end position="398"/>
    </location>
</feature>
<evidence type="ECO:0000313" key="3">
    <source>
        <dbReference type="EMBL" id="CUI01496.1"/>
    </source>
</evidence>
<dbReference type="InterPro" id="IPR036188">
    <property type="entry name" value="FAD/NAD-bd_sf"/>
</dbReference>
<sequence>MRRIFSDYAYGPGPRSNCWWDETIAAPDWPVLQGEASAEVAIIGGGFTGVSAALHLAESGVSVAVLEAETPGWGASGRNGGFCCLGGSKLSGPAMRRMFGQAAAGTYGAGEKAAVHLVRDLLQTHGIDADTHSDGETQLAHSEKAARRLRAQAEAMRAAGGEPDFLTRSQLAQNGLNGSFHAALTTPVGFALNPRKYLFGLAGAAQNAGASLYQHSAARSVRQDRGGYRLETKQGVLRAAKVIIATNGYSSEDLPGWLAGRYMPAQSTVMVTRPLTKAELQAQGWVSHQMAYDTRNLLHYFRLMPDKRFLFGMRGGLLASPRAETAIRHKLRQDFEAMFPAWHTVETTHCWSGMVCLSRNLVPFVGAVPEMPGIYAGLCYHGNGVAMGSYAGRLLSDLVQDRTPDLPYSPVMQNMPRFPFGRARRILMPPAYALLGLMD</sequence>
<dbReference type="RefSeq" id="WP_208856339.1">
    <property type="nucleotide sequence ID" value="NZ_CYSR01000031.1"/>
</dbReference>
<evidence type="ECO:0000313" key="4">
    <source>
        <dbReference type="Proteomes" id="UP000051326"/>
    </source>
</evidence>
<protein>
    <submittedName>
        <fullName evidence="3">Gamma-glutamylputrescine oxidoreductase</fullName>
        <ecNumber evidence="3">1.4.3.-</ecNumber>
    </submittedName>
</protein>
<dbReference type="GO" id="GO:0005737">
    <property type="term" value="C:cytoplasm"/>
    <property type="evidence" value="ECO:0007669"/>
    <property type="project" value="TreeGrafter"/>
</dbReference>
<keyword evidence="1 3" id="KW-0560">Oxidoreductase</keyword>
<dbReference type="Proteomes" id="UP000051326">
    <property type="component" value="Unassembled WGS sequence"/>
</dbReference>
<gene>
    <name evidence="3" type="primary">puuB_3</name>
    <name evidence="3" type="ORF">PHA8399_03641</name>
</gene>
<evidence type="ECO:0000256" key="1">
    <source>
        <dbReference type="ARBA" id="ARBA00023002"/>
    </source>
</evidence>
<dbReference type="Gene3D" id="3.50.50.60">
    <property type="entry name" value="FAD/NAD(P)-binding domain"/>
    <property type="match status" value="1"/>
</dbReference>
<dbReference type="EMBL" id="CYSR01000031">
    <property type="protein sequence ID" value="CUI01496.1"/>
    <property type="molecule type" value="Genomic_DNA"/>
</dbReference>
<dbReference type="Pfam" id="PF01266">
    <property type="entry name" value="DAO"/>
    <property type="match status" value="1"/>
</dbReference>
<dbReference type="AlphaFoldDB" id="A0A0P1HYS7"/>
<dbReference type="InterPro" id="IPR006076">
    <property type="entry name" value="FAD-dep_OxRdtase"/>
</dbReference>